<dbReference type="AlphaFoldDB" id="A0A9K3H9K9"/>
<evidence type="ECO:0000313" key="2">
    <source>
        <dbReference type="Proteomes" id="UP000215914"/>
    </source>
</evidence>
<organism evidence="1 2">
    <name type="scientific">Helianthus annuus</name>
    <name type="common">Common sunflower</name>
    <dbReference type="NCBI Taxonomy" id="4232"/>
    <lineage>
        <taxon>Eukaryota</taxon>
        <taxon>Viridiplantae</taxon>
        <taxon>Streptophyta</taxon>
        <taxon>Embryophyta</taxon>
        <taxon>Tracheophyta</taxon>
        <taxon>Spermatophyta</taxon>
        <taxon>Magnoliopsida</taxon>
        <taxon>eudicotyledons</taxon>
        <taxon>Gunneridae</taxon>
        <taxon>Pentapetalae</taxon>
        <taxon>asterids</taxon>
        <taxon>campanulids</taxon>
        <taxon>Asterales</taxon>
        <taxon>Asteraceae</taxon>
        <taxon>Asteroideae</taxon>
        <taxon>Heliantheae alliance</taxon>
        <taxon>Heliantheae</taxon>
        <taxon>Helianthus</taxon>
    </lineage>
</organism>
<comment type="caution">
    <text evidence="1">The sequence shown here is derived from an EMBL/GenBank/DDBJ whole genome shotgun (WGS) entry which is preliminary data.</text>
</comment>
<sequence length="85" mass="9751">MCGTRFLSGCKWCPLSFLSHWRSLRGEIRVVCINGGSFWLMAVFLLRGRGGLFGGFIMTFFCTVRSIRNETFFIILLILSICELF</sequence>
<dbReference type="Gramene" id="mRNA:HanXRQr2_Chr14g0657121">
    <property type="protein sequence ID" value="CDS:HanXRQr2_Chr14g0657121.1"/>
    <property type="gene ID" value="HanXRQr2_Chr14g0657121"/>
</dbReference>
<evidence type="ECO:0000313" key="1">
    <source>
        <dbReference type="EMBL" id="KAF5770229.1"/>
    </source>
</evidence>
<protein>
    <submittedName>
        <fullName evidence="1">Uncharacterized protein</fullName>
    </submittedName>
</protein>
<keyword evidence="2" id="KW-1185">Reference proteome</keyword>
<name>A0A9K3H9K9_HELAN</name>
<accession>A0A9K3H9K9</accession>
<proteinExistence type="predicted"/>
<reference evidence="1" key="2">
    <citation type="submission" date="2020-06" db="EMBL/GenBank/DDBJ databases">
        <title>Helianthus annuus Genome sequencing and assembly Release 2.</title>
        <authorList>
            <person name="Gouzy J."/>
            <person name="Langlade N."/>
            <person name="Munos S."/>
        </authorList>
    </citation>
    <scope>NUCLEOTIDE SEQUENCE</scope>
    <source>
        <tissue evidence="1">Leaves</tissue>
    </source>
</reference>
<reference evidence="1" key="1">
    <citation type="journal article" date="2017" name="Nature">
        <title>The sunflower genome provides insights into oil metabolism, flowering and Asterid evolution.</title>
        <authorList>
            <person name="Badouin H."/>
            <person name="Gouzy J."/>
            <person name="Grassa C.J."/>
            <person name="Murat F."/>
            <person name="Staton S.E."/>
            <person name="Cottret L."/>
            <person name="Lelandais-Briere C."/>
            <person name="Owens G.L."/>
            <person name="Carrere S."/>
            <person name="Mayjonade B."/>
            <person name="Legrand L."/>
            <person name="Gill N."/>
            <person name="Kane N.C."/>
            <person name="Bowers J.E."/>
            <person name="Hubner S."/>
            <person name="Bellec A."/>
            <person name="Berard A."/>
            <person name="Berges H."/>
            <person name="Blanchet N."/>
            <person name="Boniface M.C."/>
            <person name="Brunel D."/>
            <person name="Catrice O."/>
            <person name="Chaidir N."/>
            <person name="Claudel C."/>
            <person name="Donnadieu C."/>
            <person name="Faraut T."/>
            <person name="Fievet G."/>
            <person name="Helmstetter N."/>
            <person name="King M."/>
            <person name="Knapp S.J."/>
            <person name="Lai Z."/>
            <person name="Le Paslier M.C."/>
            <person name="Lippi Y."/>
            <person name="Lorenzon L."/>
            <person name="Mandel J.R."/>
            <person name="Marage G."/>
            <person name="Marchand G."/>
            <person name="Marquand E."/>
            <person name="Bret-Mestries E."/>
            <person name="Morien E."/>
            <person name="Nambeesan S."/>
            <person name="Nguyen T."/>
            <person name="Pegot-Espagnet P."/>
            <person name="Pouilly N."/>
            <person name="Raftis F."/>
            <person name="Sallet E."/>
            <person name="Schiex T."/>
            <person name="Thomas J."/>
            <person name="Vandecasteele C."/>
            <person name="Vares D."/>
            <person name="Vear F."/>
            <person name="Vautrin S."/>
            <person name="Crespi M."/>
            <person name="Mangin B."/>
            <person name="Burke J.M."/>
            <person name="Salse J."/>
            <person name="Munos S."/>
            <person name="Vincourt P."/>
            <person name="Rieseberg L.H."/>
            <person name="Langlade N.B."/>
        </authorList>
    </citation>
    <scope>NUCLEOTIDE SEQUENCE</scope>
    <source>
        <tissue evidence="1">Leaves</tissue>
    </source>
</reference>
<gene>
    <name evidence="1" type="ORF">HanXRQr2_Chr14g0657121</name>
</gene>
<dbReference type="EMBL" id="MNCJ02000329">
    <property type="protein sequence ID" value="KAF5770229.1"/>
    <property type="molecule type" value="Genomic_DNA"/>
</dbReference>
<dbReference type="Proteomes" id="UP000215914">
    <property type="component" value="Unassembled WGS sequence"/>
</dbReference>